<dbReference type="EMBL" id="BQNB010010756">
    <property type="protein sequence ID" value="GJS81557.1"/>
    <property type="molecule type" value="Genomic_DNA"/>
</dbReference>
<proteinExistence type="predicted"/>
<reference evidence="1" key="2">
    <citation type="submission" date="2022-01" db="EMBL/GenBank/DDBJ databases">
        <authorList>
            <person name="Yamashiro T."/>
            <person name="Shiraishi A."/>
            <person name="Satake H."/>
            <person name="Nakayama K."/>
        </authorList>
    </citation>
    <scope>NUCLEOTIDE SEQUENCE</scope>
</reference>
<protein>
    <submittedName>
        <fullName evidence="1">Retrovirus-related pol polyprotein from transposon TNT 1-94</fullName>
    </submittedName>
</protein>
<reference evidence="1" key="1">
    <citation type="journal article" date="2022" name="Int. J. Mol. Sci.">
        <title>Draft Genome of Tanacetum Coccineum: Genomic Comparison of Closely Related Tanacetum-Family Plants.</title>
        <authorList>
            <person name="Yamashiro T."/>
            <person name="Shiraishi A."/>
            <person name="Nakayama K."/>
            <person name="Satake H."/>
        </authorList>
    </citation>
    <scope>NUCLEOTIDE SEQUENCE</scope>
</reference>
<evidence type="ECO:0000313" key="2">
    <source>
        <dbReference type="Proteomes" id="UP001151760"/>
    </source>
</evidence>
<comment type="caution">
    <text evidence="1">The sequence shown here is derived from an EMBL/GenBank/DDBJ whole genome shotgun (WGS) entry which is preliminary data.</text>
</comment>
<dbReference type="Proteomes" id="UP001151760">
    <property type="component" value="Unassembled WGS sequence"/>
</dbReference>
<dbReference type="InterPro" id="IPR036397">
    <property type="entry name" value="RNaseH_sf"/>
</dbReference>
<dbReference type="Gene3D" id="3.30.420.10">
    <property type="entry name" value="Ribonuclease H-like superfamily/Ribonuclease H"/>
    <property type="match status" value="1"/>
</dbReference>
<organism evidence="1 2">
    <name type="scientific">Tanacetum coccineum</name>
    <dbReference type="NCBI Taxonomy" id="301880"/>
    <lineage>
        <taxon>Eukaryota</taxon>
        <taxon>Viridiplantae</taxon>
        <taxon>Streptophyta</taxon>
        <taxon>Embryophyta</taxon>
        <taxon>Tracheophyta</taxon>
        <taxon>Spermatophyta</taxon>
        <taxon>Magnoliopsida</taxon>
        <taxon>eudicotyledons</taxon>
        <taxon>Gunneridae</taxon>
        <taxon>Pentapetalae</taxon>
        <taxon>asterids</taxon>
        <taxon>campanulids</taxon>
        <taxon>Asterales</taxon>
        <taxon>Asteraceae</taxon>
        <taxon>Asteroideae</taxon>
        <taxon>Anthemideae</taxon>
        <taxon>Anthemidinae</taxon>
        <taxon>Tanacetum</taxon>
    </lineage>
</organism>
<dbReference type="InterPro" id="IPR012337">
    <property type="entry name" value="RNaseH-like_sf"/>
</dbReference>
<dbReference type="SUPFAM" id="SSF53098">
    <property type="entry name" value="Ribonuclease H-like"/>
    <property type="match status" value="1"/>
</dbReference>
<sequence>MSLIAKFDVEKFDGSNDFGLWRVKMRSRLIQHGWEAALDPFLKTMMDAEKTTLLKTDVYKKAHSALLLCLDNKVLREVNTEDSATGNLSEHIDEFNKLIGDLANINVDIDDEDHALMLLTSLPSSYDNFVDTLLNGRESLTLEDGSGMHSEDYDNGDLLMAEFNSGTILLDDNRTCAIKGTGKGYTVKLQNGRVEVIKGSLMVFSGTMKENYVYYLDGQAKSGEASVGIQEKKSLAQVWHKFLGHISEACLHKQKRREVLGKKGLGSFSGGIDEWLLESGITRHLTVAGTSQQNGLAERMNRTLLYKVSIYSIGEEDTYGFMVRTSGELRDVEDIWLRWDVVFNESLMYKDTLKGAGVADSGKEVEFEVELQGSRNMDNYVLVRDRAKRTTNIPARYKDKGNVLFSRPSRSRAEDDMAAYAFSIIEEEDTHEPITFDEAINSSEKDEWVRAMEEEISSLNKNHTWELVDQPPGQKLVSCKWLYKIKEGIEGV</sequence>
<accession>A0ABQ4YVE6</accession>
<evidence type="ECO:0000313" key="1">
    <source>
        <dbReference type="EMBL" id="GJS81557.1"/>
    </source>
</evidence>
<dbReference type="Pfam" id="PF14223">
    <property type="entry name" value="Retrotran_gag_2"/>
    <property type="match status" value="1"/>
</dbReference>
<name>A0ABQ4YVE6_9ASTR</name>
<gene>
    <name evidence="1" type="ORF">Tco_0748098</name>
</gene>
<keyword evidence="2" id="KW-1185">Reference proteome</keyword>